<reference evidence="1" key="1">
    <citation type="submission" date="2018-02" db="EMBL/GenBank/DDBJ databases">
        <title>Rhizophora mucronata_Transcriptome.</title>
        <authorList>
            <person name="Meera S.P."/>
            <person name="Sreeshan A."/>
            <person name="Augustine A."/>
        </authorList>
    </citation>
    <scope>NUCLEOTIDE SEQUENCE</scope>
    <source>
        <tissue evidence="1">Leaf</tissue>
    </source>
</reference>
<sequence length="10" mass="1304">MLNHLRFYLP</sequence>
<organism evidence="1">
    <name type="scientific">Rhizophora mucronata</name>
    <name type="common">Asiatic mangrove</name>
    <dbReference type="NCBI Taxonomy" id="61149"/>
    <lineage>
        <taxon>Eukaryota</taxon>
        <taxon>Viridiplantae</taxon>
        <taxon>Streptophyta</taxon>
        <taxon>Embryophyta</taxon>
        <taxon>Tracheophyta</taxon>
        <taxon>Spermatophyta</taxon>
        <taxon>Magnoliopsida</taxon>
        <taxon>eudicotyledons</taxon>
        <taxon>Gunneridae</taxon>
        <taxon>Pentapetalae</taxon>
        <taxon>rosids</taxon>
        <taxon>fabids</taxon>
        <taxon>Malpighiales</taxon>
        <taxon>Rhizophoraceae</taxon>
        <taxon>Rhizophora</taxon>
    </lineage>
</organism>
<dbReference type="EMBL" id="GGEC01064862">
    <property type="protein sequence ID" value="MBX45346.1"/>
    <property type="molecule type" value="Transcribed_RNA"/>
</dbReference>
<keyword evidence="1" id="KW-0808">Transferase</keyword>
<dbReference type="GO" id="GO:0016740">
    <property type="term" value="F:transferase activity"/>
    <property type="evidence" value="ECO:0007669"/>
    <property type="project" value="UniProtKB-KW"/>
</dbReference>
<evidence type="ECO:0000313" key="1">
    <source>
        <dbReference type="EMBL" id="MBX45346.1"/>
    </source>
</evidence>
<protein>
    <submittedName>
        <fullName evidence="1">Putative galacturonosyltransferase 3 isoform X1</fullName>
    </submittedName>
</protein>
<accession>A0A2P2NS86</accession>
<name>A0A2P2NS86_RHIMU</name>
<proteinExistence type="predicted"/>